<dbReference type="Proteomes" id="UP000256343">
    <property type="component" value="Unassembled WGS sequence"/>
</dbReference>
<gene>
    <name evidence="1" type="ORF">BJ125_13132</name>
    <name evidence="2" type="ORF">SAMN05892882_13132</name>
</gene>
<evidence type="ECO:0000313" key="1">
    <source>
        <dbReference type="EMBL" id="RED25564.1"/>
    </source>
</evidence>
<organism evidence="2 3">
    <name type="scientific">Rhodopseudomonas pentothenatexigens</name>
    <dbReference type="NCBI Taxonomy" id="999699"/>
    <lineage>
        <taxon>Bacteria</taxon>
        <taxon>Pseudomonadati</taxon>
        <taxon>Pseudomonadota</taxon>
        <taxon>Alphaproteobacteria</taxon>
        <taxon>Hyphomicrobiales</taxon>
        <taxon>Nitrobacteraceae</taxon>
        <taxon>Rhodopseudomonas</taxon>
    </lineage>
</organism>
<dbReference type="PROSITE" id="PS51257">
    <property type="entry name" value="PROKAR_LIPOPROTEIN"/>
    <property type="match status" value="1"/>
</dbReference>
<dbReference type="RefSeq" id="WP_147270293.1">
    <property type="nucleotide sequence ID" value="NZ_QRDT01000031.1"/>
</dbReference>
<proteinExistence type="predicted"/>
<dbReference type="Proteomes" id="UP000252631">
    <property type="component" value="Unassembled WGS sequence"/>
</dbReference>
<evidence type="ECO:0000313" key="3">
    <source>
        <dbReference type="Proteomes" id="UP000252631"/>
    </source>
</evidence>
<evidence type="ECO:0000313" key="2">
    <source>
        <dbReference type="EMBL" id="SSW93176.1"/>
    </source>
</evidence>
<evidence type="ECO:0000313" key="4">
    <source>
        <dbReference type="Proteomes" id="UP000256343"/>
    </source>
</evidence>
<dbReference type="EMBL" id="UFQQ01000031">
    <property type="protein sequence ID" value="SSW93176.1"/>
    <property type="molecule type" value="Genomic_DNA"/>
</dbReference>
<dbReference type="EMBL" id="QRDT01000031">
    <property type="protein sequence ID" value="RED25564.1"/>
    <property type="molecule type" value="Genomic_DNA"/>
</dbReference>
<sequence>MLEQSRRTVLKQIGAGVLLAVAPSMSSACIPTSLRTVEECFGPRRMARLAGLCRGAPVRGVMAEIIRKDRRQIAPLQLVDDDGRLRLLPEYRKALTLLLNGCDAVRFTVGDESWEIEQSGKSVDDEIYNVARYMNLPFSNYADLDYLDDDRRVITYYRKPADEMRISNSTIWML</sequence>
<dbReference type="InterPro" id="IPR006311">
    <property type="entry name" value="TAT_signal"/>
</dbReference>
<protein>
    <submittedName>
        <fullName evidence="2">Uncharacterized protein</fullName>
    </submittedName>
</protein>
<dbReference type="PROSITE" id="PS51318">
    <property type="entry name" value="TAT"/>
    <property type="match status" value="1"/>
</dbReference>
<dbReference type="AlphaFoldDB" id="A0A336JXU3"/>
<keyword evidence="4" id="KW-1185">Reference proteome</keyword>
<name>A0A336JXU3_9BRAD</name>
<accession>A0A336JXU3</accession>
<reference evidence="1 4" key="2">
    <citation type="submission" date="2018-07" db="EMBL/GenBank/DDBJ databases">
        <title>Genomic Encyclopedia of Archaeal and Bacterial Type Strains, Phase II (KMG-II): from individual species to whole genera.</title>
        <authorList>
            <person name="Goeker M."/>
        </authorList>
    </citation>
    <scope>NUCLEOTIDE SEQUENCE [LARGE SCALE GENOMIC DNA]</scope>
    <source>
        <strain evidence="1 4">JA575</strain>
    </source>
</reference>
<reference evidence="2 3" key="1">
    <citation type="submission" date="2017-08" db="EMBL/GenBank/DDBJ databases">
        <authorList>
            <person name="de Groot N.N."/>
        </authorList>
    </citation>
    <scope>NUCLEOTIDE SEQUENCE [LARGE SCALE GENOMIC DNA]</scope>
    <source>
        <strain evidence="2 3">JA575</strain>
    </source>
</reference>